<dbReference type="InterPro" id="IPR047682">
    <property type="entry name" value="SepH-like"/>
</dbReference>
<accession>A0A7D4QG36</accession>
<evidence type="ECO:0000259" key="1">
    <source>
        <dbReference type="Pfam" id="PF11268"/>
    </source>
</evidence>
<evidence type="ECO:0000313" key="3">
    <source>
        <dbReference type="Proteomes" id="UP000501003"/>
    </source>
</evidence>
<dbReference type="InterPro" id="IPR021421">
    <property type="entry name" value="DUF3071"/>
</dbReference>
<evidence type="ECO:0000313" key="2">
    <source>
        <dbReference type="EMBL" id="QKJ25228.1"/>
    </source>
</evidence>
<reference evidence="2 3" key="1">
    <citation type="submission" date="2020-05" db="EMBL/GenBank/DDBJ databases">
        <title>Aquirufa sp. strain 15G-AUS-rot a new Aquirufa species.</title>
        <authorList>
            <person name="Pitt A."/>
            <person name="Hahn M.W."/>
        </authorList>
    </citation>
    <scope>NUCLEOTIDE SEQUENCE [LARGE SCALE GENOMIC DNA]</scope>
    <source>
        <strain evidence="2 3">15G-AUS-rot</strain>
    </source>
</reference>
<dbReference type="KEGG" id="aqg:HRU87_03320"/>
<protein>
    <submittedName>
        <fullName evidence="2">DUF3071 domain-containing protein</fullName>
    </submittedName>
</protein>
<organism evidence="2 3">
    <name type="scientific">Aquiluna borgnonia</name>
    <dbReference type="NCBI Taxonomy" id="2499157"/>
    <lineage>
        <taxon>Bacteria</taxon>
        <taxon>Bacillati</taxon>
        <taxon>Actinomycetota</taxon>
        <taxon>Actinomycetes</taxon>
        <taxon>Micrococcales</taxon>
        <taxon>Microbacteriaceae</taxon>
        <taxon>Luna cluster</taxon>
        <taxon>Luna-1 subcluster</taxon>
        <taxon>Aquiluna</taxon>
    </lineage>
</organism>
<dbReference type="Proteomes" id="UP000501003">
    <property type="component" value="Chromosome"/>
</dbReference>
<sequence length="236" mass="25750">MELKFVNREGDFLIFEAPDGTRMQTLLDESLRDAIRKNHVVESSGFTPKDVQSLIRSGSTVEQVAEKFGVPSSAVEPFALPILDELKYVLETALNTSLADGPSMKRFEDIVLAFDPGALFSVSKSEDGWVVAAKGSDTYTWLFNPKARLLEPSNSAARKIGKHPAVRDAIFEAPAVPVSEIPEEAPSASVHDLVQELRSRRQAPAEIKPQTAKGRASLPSWDEIVLGASHLEADPN</sequence>
<dbReference type="NCBIfam" id="NF040712">
    <property type="entry name" value="SepH"/>
    <property type="match status" value="1"/>
</dbReference>
<dbReference type="Pfam" id="PF11268">
    <property type="entry name" value="DUF3071"/>
    <property type="match status" value="1"/>
</dbReference>
<keyword evidence="3" id="KW-1185">Reference proteome</keyword>
<dbReference type="EMBL" id="CP054056">
    <property type="protein sequence ID" value="QKJ25228.1"/>
    <property type="molecule type" value="Genomic_DNA"/>
</dbReference>
<dbReference type="AlphaFoldDB" id="A0A7D4QG36"/>
<gene>
    <name evidence="2" type="ORF">HRU87_03320</name>
</gene>
<dbReference type="RefSeq" id="WP_173493525.1">
    <property type="nucleotide sequence ID" value="NZ_CP054056.1"/>
</dbReference>
<name>A0A7D4QG36_9MICO</name>
<feature type="domain" description="DUF3071" evidence="1">
    <location>
        <begin position="3"/>
        <end position="111"/>
    </location>
</feature>
<proteinExistence type="predicted"/>